<feature type="region of interest" description="Disordered" evidence="1">
    <location>
        <begin position="58"/>
        <end position="84"/>
    </location>
</feature>
<comment type="caution">
    <text evidence="2">The sequence shown here is derived from an EMBL/GenBank/DDBJ whole genome shotgun (WGS) entry which is preliminary data.</text>
</comment>
<feature type="compositionally biased region" description="Basic residues" evidence="1">
    <location>
        <begin position="66"/>
        <end position="77"/>
    </location>
</feature>
<evidence type="ECO:0008006" key="4">
    <source>
        <dbReference type="Google" id="ProtNLM"/>
    </source>
</evidence>
<keyword evidence="3" id="KW-1185">Reference proteome</keyword>
<sequence>MDQVLQSRLQKTLSERPPGLFHFPEVYGRGWSGLYIGDRVKLGNDFLRLVRQGRFEGVEDTGDKKRGGRLYRKVRGRRDRDGAG</sequence>
<dbReference type="RefSeq" id="WP_194855780.1">
    <property type="nucleotide sequence ID" value="NZ_ARXR01000009.1"/>
</dbReference>
<dbReference type="EMBL" id="ARXR01000009">
    <property type="protein sequence ID" value="MBF5052921.1"/>
    <property type="molecule type" value="Genomic_DNA"/>
</dbReference>
<proteinExistence type="predicted"/>
<accession>A0ABS0AFJ2</accession>
<evidence type="ECO:0000313" key="3">
    <source>
        <dbReference type="Proteomes" id="UP000644441"/>
    </source>
</evidence>
<gene>
    <name evidence="2" type="ORF">ISO4_01523</name>
</gene>
<dbReference type="Proteomes" id="UP000644441">
    <property type="component" value="Unassembled WGS sequence"/>
</dbReference>
<dbReference type="InterPro" id="IPR010813">
    <property type="entry name" value="DUF1413"/>
</dbReference>
<protein>
    <recommendedName>
        <fullName evidence="4">DUF1413 domain-containing protein</fullName>
    </recommendedName>
</protein>
<reference evidence="2 3" key="1">
    <citation type="submission" date="2012-09" db="EMBL/GenBank/DDBJ databases">
        <title>Genome Sequence of alkane-degrading Bacterium Alcanivorax venustensis ISO4.</title>
        <authorList>
            <person name="Lai Q."/>
            <person name="Shao Z."/>
        </authorList>
    </citation>
    <scope>NUCLEOTIDE SEQUENCE [LARGE SCALE GENOMIC DNA]</scope>
    <source>
        <strain evidence="2 3">ISO4</strain>
    </source>
</reference>
<evidence type="ECO:0000256" key="1">
    <source>
        <dbReference type="SAM" id="MobiDB-lite"/>
    </source>
</evidence>
<name>A0ABS0AFJ2_9GAMM</name>
<dbReference type="Pfam" id="PF07205">
    <property type="entry name" value="DUF1413"/>
    <property type="match status" value="1"/>
</dbReference>
<evidence type="ECO:0000313" key="2">
    <source>
        <dbReference type="EMBL" id="MBF5052921.1"/>
    </source>
</evidence>
<organism evidence="2 3">
    <name type="scientific">Alloalcanivorax venustensis ISO4</name>
    <dbReference type="NCBI Taxonomy" id="1177184"/>
    <lineage>
        <taxon>Bacteria</taxon>
        <taxon>Pseudomonadati</taxon>
        <taxon>Pseudomonadota</taxon>
        <taxon>Gammaproteobacteria</taxon>
        <taxon>Oceanospirillales</taxon>
        <taxon>Alcanivoracaceae</taxon>
        <taxon>Alloalcanivorax</taxon>
    </lineage>
</organism>